<evidence type="ECO:0000313" key="1">
    <source>
        <dbReference type="Proteomes" id="UP000095286"/>
    </source>
</evidence>
<organism evidence="1 2">
    <name type="scientific">Rhabditophanes sp. KR3021</name>
    <dbReference type="NCBI Taxonomy" id="114890"/>
    <lineage>
        <taxon>Eukaryota</taxon>
        <taxon>Metazoa</taxon>
        <taxon>Ecdysozoa</taxon>
        <taxon>Nematoda</taxon>
        <taxon>Chromadorea</taxon>
        <taxon>Rhabditida</taxon>
        <taxon>Tylenchina</taxon>
        <taxon>Panagrolaimomorpha</taxon>
        <taxon>Strongyloidoidea</taxon>
        <taxon>Alloionematidae</taxon>
        <taxon>Rhabditophanes</taxon>
    </lineage>
</organism>
<reference evidence="2" key="1">
    <citation type="submission" date="2016-11" db="UniProtKB">
        <authorList>
            <consortium name="WormBaseParasite"/>
        </authorList>
    </citation>
    <scope>IDENTIFICATION</scope>
    <source>
        <strain evidence="2">KR3021</strain>
    </source>
</reference>
<evidence type="ECO:0000313" key="2">
    <source>
        <dbReference type="WBParaSite" id="RSKR_0000647850.1"/>
    </source>
</evidence>
<name>A0AC35U2N4_9BILA</name>
<dbReference type="Proteomes" id="UP000095286">
    <property type="component" value="Unplaced"/>
</dbReference>
<dbReference type="WBParaSite" id="RSKR_0000647850.1">
    <property type="protein sequence ID" value="RSKR_0000647850.1"/>
    <property type="gene ID" value="RSKR_0000647850"/>
</dbReference>
<protein>
    <submittedName>
        <fullName evidence="2">Uncharacterized protein</fullName>
    </submittedName>
</protein>
<accession>A0AC35U2N4</accession>
<sequence length="441" mass="51323">MTELNENSINKVFPVVKCPDHFPAKVIYTSNVNLNMLNVSNFNNTCAFDQCVSISFIAGIIEGRMFGKGFTSEDGFYVILESITQEFFNSITNLYLNIEFSFHYRDLELLEKLKVLNSILAKISLKINLMDKVSLKILFSDQDLSNDDKVVLANSNSTNFEIELLSLFTKFKSNRIKKLEYGSDCTAINILVLKASREFEGSLKENFPNLEKFTMIFNLRWYTMYNYEFGELDGELLLEVLKEINMCELLRLDICVYSVRMLGVVGKINKLFEEKGMRENVRCTLQRLTQFDNLEDLNCQFSNFKLRTYLDHFVHFTSNDTNIQICKSIEVLDIILTSNINEDITFNSDYLSQIKILYFSCYEIAFTERTLNIVKLFISSLPKTITELRFMNLPVTLNDSVQNLKEQFPKMKQLIFYFNNHGAYNTNKTNYSAVFEQLFKI</sequence>
<proteinExistence type="predicted"/>